<reference evidence="4" key="1">
    <citation type="journal article" date="2017" name="bioRxiv">
        <title>Comparative analysis of the genomes of Stylophora pistillata and Acropora digitifera provides evidence for extensive differences between species of corals.</title>
        <authorList>
            <person name="Voolstra C.R."/>
            <person name="Li Y."/>
            <person name="Liew Y.J."/>
            <person name="Baumgarten S."/>
            <person name="Zoccola D."/>
            <person name="Flot J.-F."/>
            <person name="Tambutte S."/>
            <person name="Allemand D."/>
            <person name="Aranda M."/>
        </authorList>
    </citation>
    <scope>NUCLEOTIDE SEQUENCE [LARGE SCALE GENOMIC DNA]</scope>
</reference>
<protein>
    <recommendedName>
        <fullName evidence="2">EF-hand domain-containing protein</fullName>
    </recommendedName>
</protein>
<feature type="region of interest" description="Disordered" evidence="1">
    <location>
        <begin position="227"/>
        <end position="263"/>
    </location>
</feature>
<feature type="compositionally biased region" description="Polar residues" evidence="1">
    <location>
        <begin position="555"/>
        <end position="577"/>
    </location>
</feature>
<feature type="compositionally biased region" description="Basic and acidic residues" evidence="1">
    <location>
        <begin position="25"/>
        <end position="38"/>
    </location>
</feature>
<evidence type="ECO:0000259" key="2">
    <source>
        <dbReference type="PROSITE" id="PS50222"/>
    </source>
</evidence>
<feature type="compositionally biased region" description="Acidic residues" evidence="1">
    <location>
        <begin position="860"/>
        <end position="878"/>
    </location>
</feature>
<dbReference type="InterPro" id="IPR002048">
    <property type="entry name" value="EF_hand_dom"/>
</dbReference>
<evidence type="ECO:0000256" key="1">
    <source>
        <dbReference type="SAM" id="MobiDB-lite"/>
    </source>
</evidence>
<dbReference type="PROSITE" id="PS50222">
    <property type="entry name" value="EF_HAND_2"/>
    <property type="match status" value="1"/>
</dbReference>
<feature type="region of interest" description="Disordered" evidence="1">
    <location>
        <begin position="409"/>
        <end position="457"/>
    </location>
</feature>
<feature type="region of interest" description="Disordered" evidence="1">
    <location>
        <begin position="479"/>
        <end position="531"/>
    </location>
</feature>
<feature type="region of interest" description="Disordered" evidence="1">
    <location>
        <begin position="281"/>
        <end position="306"/>
    </location>
</feature>
<dbReference type="EMBL" id="LSMT01000551">
    <property type="protein sequence ID" value="PFX16380.1"/>
    <property type="molecule type" value="Genomic_DNA"/>
</dbReference>
<comment type="caution">
    <text evidence="3">The sequence shown here is derived from an EMBL/GenBank/DDBJ whole genome shotgun (WGS) entry which is preliminary data.</text>
</comment>
<feature type="domain" description="EF-hand" evidence="2">
    <location>
        <begin position="1105"/>
        <end position="1140"/>
    </location>
</feature>
<dbReference type="GO" id="GO:0005509">
    <property type="term" value="F:calcium ion binding"/>
    <property type="evidence" value="ECO:0007669"/>
    <property type="project" value="InterPro"/>
</dbReference>
<feature type="region of interest" description="Disordered" evidence="1">
    <location>
        <begin position="1"/>
        <end position="38"/>
    </location>
</feature>
<feature type="region of interest" description="Disordered" evidence="1">
    <location>
        <begin position="756"/>
        <end position="1043"/>
    </location>
</feature>
<feature type="compositionally biased region" description="Basic and acidic residues" evidence="1">
    <location>
        <begin position="595"/>
        <end position="635"/>
    </location>
</feature>
<gene>
    <name evidence="3" type="ORF">AWC38_SpisGene19346</name>
</gene>
<accession>A0A2B4RIT1</accession>
<feature type="compositionally biased region" description="Basic and acidic residues" evidence="1">
    <location>
        <begin position="1001"/>
        <end position="1043"/>
    </location>
</feature>
<sequence length="1291" mass="146177">MASHQAFAPLEQEPKFKVQRQKLRSRADDGTNDRKKEDVIALPPVRALATTSQENQIDRLQTPLNKWQIHRCATPNTTPCQEELVNEWLHRNHIQVVDRLPKMDPVVLTSRGTDVSKYISFIHPPPFSLKLLSGTTEEQKYRDKRNKLTQAPLPTCSSPCPRLLRCQRSDREMFAVNPVIRVGGGYRRLSWKVLDVLPSIGQYDPDVDSAYSCASCHANLQVVEKVTNSRGRRNRSESGSSSVFMTEPGANIDDLNEPPDVRRAWDDGITRAKIFRDNEDDVGEWEKGNENGEKDGKENRSSATDNDLDAYSDFEVIEDYDPKSGFTVRFRRKPFGGAEKTSYFIRGIRDEEGSNQRTDSFYVVGLDQRDKVFSATPVLEESSNDEDDDNDVIVFTETRFSENSLSDFEFKEDDSWSPDSPGSGLFRPKMPSPGNFGNQDKMDRPSSWSVTPTQHDGYLADSEENADLTLLQAQIQQARNNAKTIERRKNESQETMRRESIEKNAKDERIAATEDSTSQRPLENDSFDGTLLNGTEWDSDWDSDFSLHVKPLSDLSTSSGDESQWEPGNQTKPANNENADRTRKRSDKTVTNAARRNESKPGTTEQRKGPENERPLEGGARRSIGGEDHPKDRQVKRPTVKPIPKIGSDSDSDEAHFRPRPRAFRGDDELSESDMNFFKQQFQATNTRREHEKDTSQESPVGCKGMNCYRCSSFIPECEGVCSLCGTLCQRPGGPCKACRDICERCGKPRYRCTSPDERLGTSDEERGENEEHFDTEADETGPGTPEQRTSPFRGHVNSPVSASAEELTRERSLIAEEVNNSDKRYRKSKERKIRAPPERKSKDPNSVKRVRKKRYRTVDEEDNGQLEEKEVVEEEEHGDDHPQSTEPTQVNSGEVVPVQLQPSAFAAKGTKKTKPSKKVISQTIVYKETKRPPMSIQGHSPGREDFNEEDSVVTSPTPLVETVEPGEDLLVQNNDEGTGEEVQMEEKTVEGDGSNDDVTEDGKDVGSKGEEEPPANNEEREKEKEKGEEKEEEKQKEKEKRNVLPKIRGVSRVNAAFKERAELGKRLQNVLKEAVSEVMGQADIRTRKDSTIDYIAQYRLVDRSRLEMYGRAFTLEDEDEDGMISYEQMMLALEGVPSIAGLSRKQLMFVLQVLELFPGSRITFKMFSVATALCEKVTILDAFVKQLVEELDLFELECKLDMFRSMFFVTGDFSVTFITADQLRIELKAGGLNQNQEDHVIGHILQSSNTGEISFLDYMAYLPLFLSIHQNICDNALDMSRNKYQRKSTT</sequence>
<feature type="compositionally biased region" description="Basic and acidic residues" evidence="1">
    <location>
        <begin position="284"/>
        <end position="300"/>
    </location>
</feature>
<feature type="compositionally biased region" description="Basic and acidic residues" evidence="1">
    <location>
        <begin position="484"/>
        <end position="512"/>
    </location>
</feature>
<dbReference type="InterPro" id="IPR011992">
    <property type="entry name" value="EF-hand-dom_pair"/>
</dbReference>
<evidence type="ECO:0000313" key="4">
    <source>
        <dbReference type="Proteomes" id="UP000225706"/>
    </source>
</evidence>
<dbReference type="OrthoDB" id="5979903at2759"/>
<dbReference type="Proteomes" id="UP000225706">
    <property type="component" value="Unassembled WGS sequence"/>
</dbReference>
<evidence type="ECO:0000313" key="3">
    <source>
        <dbReference type="EMBL" id="PFX16380.1"/>
    </source>
</evidence>
<feature type="compositionally biased region" description="Basic and acidic residues" evidence="1">
    <location>
        <begin position="834"/>
        <end position="847"/>
    </location>
</feature>
<keyword evidence="4" id="KW-1185">Reference proteome</keyword>
<feature type="region of interest" description="Disordered" evidence="1">
    <location>
        <begin position="555"/>
        <end position="672"/>
    </location>
</feature>
<dbReference type="PANTHER" id="PTHR35538">
    <property type="entry name" value="LIG_CHAN-GLU_BD DOMAIN-CONTAINING PROTEIN"/>
    <property type="match status" value="1"/>
</dbReference>
<organism evidence="3 4">
    <name type="scientific">Stylophora pistillata</name>
    <name type="common">Smooth cauliflower coral</name>
    <dbReference type="NCBI Taxonomy" id="50429"/>
    <lineage>
        <taxon>Eukaryota</taxon>
        <taxon>Metazoa</taxon>
        <taxon>Cnidaria</taxon>
        <taxon>Anthozoa</taxon>
        <taxon>Hexacorallia</taxon>
        <taxon>Scleractinia</taxon>
        <taxon>Astrocoeniina</taxon>
        <taxon>Pocilloporidae</taxon>
        <taxon>Stylophora</taxon>
    </lineage>
</organism>
<feature type="compositionally biased region" description="Basic and acidic residues" evidence="1">
    <location>
        <begin position="756"/>
        <end position="776"/>
    </location>
</feature>
<dbReference type="PANTHER" id="PTHR35538:SF3">
    <property type="entry name" value="C-TYPE LECTIN DOMAIN-CONTAINING PROTEIN"/>
    <property type="match status" value="1"/>
</dbReference>
<proteinExistence type="predicted"/>
<dbReference type="SUPFAM" id="SSF47473">
    <property type="entry name" value="EF-hand"/>
    <property type="match status" value="1"/>
</dbReference>
<name>A0A2B4RIT1_STYPI</name>